<gene>
    <name evidence="2" type="ORF">K1X13_14725</name>
</gene>
<accession>A0ABS7RR58</accession>
<dbReference type="RefSeq" id="WP_221025771.1">
    <property type="nucleotide sequence ID" value="NZ_JAIEZQ010000002.1"/>
</dbReference>
<reference evidence="2 3" key="1">
    <citation type="submission" date="2021-08" db="EMBL/GenBank/DDBJ databases">
        <title>Nocardioides bacterium WL0053 sp. nov., isolated from the sediment.</title>
        <authorList>
            <person name="Wang L."/>
            <person name="Zhang D."/>
            <person name="Zhang A."/>
        </authorList>
    </citation>
    <scope>NUCLEOTIDE SEQUENCE [LARGE SCALE GENOMIC DNA]</scope>
    <source>
        <strain evidence="2 3">WL0053</strain>
    </source>
</reference>
<dbReference type="PROSITE" id="PS51186">
    <property type="entry name" value="GNAT"/>
    <property type="match status" value="1"/>
</dbReference>
<dbReference type="CDD" id="cd04301">
    <property type="entry name" value="NAT_SF"/>
    <property type="match status" value="1"/>
</dbReference>
<comment type="caution">
    <text evidence="2">The sequence shown here is derived from an EMBL/GenBank/DDBJ whole genome shotgun (WGS) entry which is preliminary data.</text>
</comment>
<evidence type="ECO:0000313" key="2">
    <source>
        <dbReference type="EMBL" id="MBY9076087.1"/>
    </source>
</evidence>
<dbReference type="InterPro" id="IPR016181">
    <property type="entry name" value="Acyl_CoA_acyltransferase"/>
</dbReference>
<organism evidence="2 3">
    <name type="scientific">Nocardioides jiangsuensis</name>
    <dbReference type="NCBI Taxonomy" id="2866161"/>
    <lineage>
        <taxon>Bacteria</taxon>
        <taxon>Bacillati</taxon>
        <taxon>Actinomycetota</taxon>
        <taxon>Actinomycetes</taxon>
        <taxon>Propionibacteriales</taxon>
        <taxon>Nocardioidaceae</taxon>
        <taxon>Nocardioides</taxon>
    </lineage>
</organism>
<sequence>MSHLQQARPDARHEEGRTAVRLRDGALATLRPLERGETAPLLAVFAGMSADARALRYLTGLPRLPQPMMSMLSDVDGDRHVAWLATVEDEPAGIARYVRLPGCPTTAEVAFEVVDHQHGRGLATVLLDAVTTVAAARGVRRVRATLHPSNTPSKHLLARVGADTRLVDGLLEADGPLRLLEPPSVDRSAVVRLACRRSWDVTLDIG</sequence>
<dbReference type="InterPro" id="IPR000182">
    <property type="entry name" value="GNAT_dom"/>
</dbReference>
<dbReference type="Gene3D" id="3.40.630.30">
    <property type="match status" value="1"/>
</dbReference>
<feature type="domain" description="N-acetyltransferase" evidence="1">
    <location>
        <begin position="28"/>
        <end position="182"/>
    </location>
</feature>
<dbReference type="Pfam" id="PF00583">
    <property type="entry name" value="Acetyltransf_1"/>
    <property type="match status" value="1"/>
</dbReference>
<protein>
    <submittedName>
        <fullName evidence="2">GNAT family N-acetyltransferase</fullName>
    </submittedName>
</protein>
<dbReference type="EMBL" id="JAIEZQ010000002">
    <property type="protein sequence ID" value="MBY9076087.1"/>
    <property type="molecule type" value="Genomic_DNA"/>
</dbReference>
<dbReference type="SUPFAM" id="SSF55729">
    <property type="entry name" value="Acyl-CoA N-acyltransferases (Nat)"/>
    <property type="match status" value="1"/>
</dbReference>
<evidence type="ECO:0000313" key="3">
    <source>
        <dbReference type="Proteomes" id="UP000754710"/>
    </source>
</evidence>
<proteinExistence type="predicted"/>
<keyword evidence="3" id="KW-1185">Reference proteome</keyword>
<name>A0ABS7RR58_9ACTN</name>
<dbReference type="Proteomes" id="UP000754710">
    <property type="component" value="Unassembled WGS sequence"/>
</dbReference>
<evidence type="ECO:0000259" key="1">
    <source>
        <dbReference type="PROSITE" id="PS51186"/>
    </source>
</evidence>